<evidence type="ECO:0000313" key="1">
    <source>
        <dbReference type="EMBL" id="KAK4641698.1"/>
    </source>
</evidence>
<dbReference type="RefSeq" id="XP_062730674.1">
    <property type="nucleotide sequence ID" value="XM_062872790.1"/>
</dbReference>
<gene>
    <name evidence="1" type="ORF">QC761_0076770</name>
</gene>
<comment type="caution">
    <text evidence="1">The sequence shown here is derived from an EMBL/GenBank/DDBJ whole genome shotgun (WGS) entry which is preliminary data.</text>
</comment>
<accession>A0ABR0FE81</accession>
<organism evidence="1 2">
    <name type="scientific">Podospora bellae-mahoneyi</name>
    <dbReference type="NCBI Taxonomy" id="2093777"/>
    <lineage>
        <taxon>Eukaryota</taxon>
        <taxon>Fungi</taxon>
        <taxon>Dikarya</taxon>
        <taxon>Ascomycota</taxon>
        <taxon>Pezizomycotina</taxon>
        <taxon>Sordariomycetes</taxon>
        <taxon>Sordariomycetidae</taxon>
        <taxon>Sordariales</taxon>
        <taxon>Podosporaceae</taxon>
        <taxon>Podospora</taxon>
    </lineage>
</organism>
<evidence type="ECO:0000313" key="2">
    <source>
        <dbReference type="Proteomes" id="UP001322138"/>
    </source>
</evidence>
<dbReference type="Proteomes" id="UP001322138">
    <property type="component" value="Unassembled WGS sequence"/>
</dbReference>
<reference evidence="1 2" key="1">
    <citation type="journal article" date="2023" name="bioRxiv">
        <title>High-quality genome assemblies of four members of thePodospora anserinaspecies complex.</title>
        <authorList>
            <person name="Ament-Velasquez S.L."/>
            <person name="Vogan A.A."/>
            <person name="Wallerman O."/>
            <person name="Hartmann F."/>
            <person name="Gautier V."/>
            <person name="Silar P."/>
            <person name="Giraud T."/>
            <person name="Johannesson H."/>
        </authorList>
    </citation>
    <scope>NUCLEOTIDE SEQUENCE [LARGE SCALE GENOMIC DNA]</scope>
    <source>
        <strain evidence="1 2">CBS 112042</strain>
    </source>
</reference>
<sequence>MAHWVAAFPVRVSLNGSEFIEELRQYNSPDDVVEGTAKMIQITAGWLPFLNRVMGAEMENPHETGRTHTRTDKLVNLGMKNTSFGDGPGAGNSGPGLDFDKKGDFEATEDFGLFSSRALFEKVFSGVSGDGLARMQSHGHSQLTIASNETATVMTHLDVQSGPLAGNMVVDWSSGRGVTRLGEHKEFYGSTDFT</sequence>
<proteinExistence type="predicted"/>
<protein>
    <submittedName>
        <fullName evidence="1">Uncharacterized protein</fullName>
    </submittedName>
</protein>
<dbReference type="EMBL" id="JAFFGZ010000007">
    <property type="protein sequence ID" value="KAK4641698.1"/>
    <property type="molecule type" value="Genomic_DNA"/>
</dbReference>
<name>A0ABR0FE81_9PEZI</name>
<dbReference type="GeneID" id="87892078"/>
<keyword evidence="2" id="KW-1185">Reference proteome</keyword>